<dbReference type="Pfam" id="PF20431">
    <property type="entry name" value="E_motif"/>
    <property type="match status" value="1"/>
</dbReference>
<dbReference type="GO" id="GO:0008270">
    <property type="term" value="F:zinc ion binding"/>
    <property type="evidence" value="ECO:0007669"/>
    <property type="project" value="InterPro"/>
</dbReference>
<evidence type="ECO:0000259" key="3">
    <source>
        <dbReference type="Pfam" id="PF14432"/>
    </source>
</evidence>
<feature type="domain" description="DYW" evidence="3">
    <location>
        <begin position="535"/>
        <end position="627"/>
    </location>
</feature>
<dbReference type="PANTHER" id="PTHR47926:SF537">
    <property type="entry name" value="PENTACOTRIPEPTIDE-REPEAT REGION OF PRORP DOMAIN-CONTAINING PROTEIN"/>
    <property type="match status" value="1"/>
</dbReference>
<dbReference type="InterPro" id="IPR046960">
    <property type="entry name" value="PPR_At4g14850-like_plant"/>
</dbReference>
<reference evidence="4" key="2">
    <citation type="journal article" date="2022" name="Hortic Res">
        <title>The genome of Dioscorea zingiberensis sheds light on the biosynthesis, origin and evolution of the medicinally important diosgenin saponins.</title>
        <authorList>
            <person name="Li Y."/>
            <person name="Tan C."/>
            <person name="Li Z."/>
            <person name="Guo J."/>
            <person name="Li S."/>
            <person name="Chen X."/>
            <person name="Wang C."/>
            <person name="Dai X."/>
            <person name="Yang H."/>
            <person name="Song W."/>
            <person name="Hou L."/>
            <person name="Xu J."/>
            <person name="Tong Z."/>
            <person name="Xu A."/>
            <person name="Yuan X."/>
            <person name="Wang W."/>
            <person name="Yang Q."/>
            <person name="Chen L."/>
            <person name="Sun Z."/>
            <person name="Wang K."/>
            <person name="Pan B."/>
            <person name="Chen J."/>
            <person name="Bao Y."/>
            <person name="Liu F."/>
            <person name="Qi X."/>
            <person name="Gang D.R."/>
            <person name="Wen J."/>
            <person name="Li J."/>
        </authorList>
    </citation>
    <scope>NUCLEOTIDE SEQUENCE</scope>
    <source>
        <strain evidence="4">Dzin_1.0</strain>
    </source>
</reference>
<dbReference type="OrthoDB" id="744084at2759"/>
<evidence type="ECO:0000256" key="1">
    <source>
        <dbReference type="ARBA" id="ARBA00022737"/>
    </source>
</evidence>
<keyword evidence="1" id="KW-0677">Repeat</keyword>
<dbReference type="Pfam" id="PF01535">
    <property type="entry name" value="PPR"/>
    <property type="match status" value="4"/>
</dbReference>
<dbReference type="InterPro" id="IPR011990">
    <property type="entry name" value="TPR-like_helical_dom_sf"/>
</dbReference>
<keyword evidence="5" id="KW-1185">Reference proteome</keyword>
<sequence length="627" mass="70348">MSVISVPFSCMSLFDKLNATPELRQVHGHMVKSNLISSSSYLSTNPFAFYSIVRTLSLQSQNQYLSIALYSQIISLLDDLHGIEFLLPSVLKMCGMLLAFDEGRQIHGQILKGRFQDDPFVANSLLRMYLDWGELEFAGRVFDKMPNRDVFSWNSMISGCVKVGDIGLAQRLFGEMPEKDVVSCNSMIDGLIKCGLCDDAVDLFEGMNVRDVVSWTTMISGYVHNSRPNAALELFRRMLDSGVEPDVVALVNTLSAIADLGFPDEGRRIHAYIRGRNIKLSSGNIGSALIDMYFKCGLVNNAYNVFKRLCAGDGSGARRTGNWNSMISGLAMHGFGQEAIEIFDEMERNEVKPDGITFLGLLNACSHRGLVEEGKHYFTLMLQKYKLKPSIQHYGCLIDLFGRAGRFEAMQKVIDEMPMKPDATAWKSILSACVKHHYVTMGKQAAMKVIELAPDDSSCYVLLSNLYAKSEQWTEVERIRKLMKERGIRKVPGCSSVMIKGKMHEFLVGKEMGVGCRAVVLSKLKEVICRLKSQGYEPDLSQVLVDAEEEEKESLLSVHSEKMAIVYGLINLDKGAPMHIVKNLRVCSDCHSFSKLVSSVYKHEIILRDQNRFHHFKQGSCSCNDYW</sequence>
<dbReference type="PROSITE" id="PS51375">
    <property type="entry name" value="PPR"/>
    <property type="match status" value="4"/>
</dbReference>
<reference evidence="4" key="1">
    <citation type="submission" date="2021-03" db="EMBL/GenBank/DDBJ databases">
        <authorList>
            <person name="Li Z."/>
            <person name="Yang C."/>
        </authorList>
    </citation>
    <scope>NUCLEOTIDE SEQUENCE</scope>
    <source>
        <strain evidence="4">Dzin_1.0</strain>
        <tissue evidence="4">Leaf</tissue>
    </source>
</reference>
<evidence type="ECO:0000313" key="4">
    <source>
        <dbReference type="EMBL" id="KAJ0972699.1"/>
    </source>
</evidence>
<protein>
    <recommendedName>
        <fullName evidence="3">DYW domain-containing protein</fullName>
    </recommendedName>
</protein>
<feature type="repeat" description="PPR" evidence="2">
    <location>
        <begin position="319"/>
        <end position="353"/>
    </location>
</feature>
<dbReference type="InterPro" id="IPR046848">
    <property type="entry name" value="E_motif"/>
</dbReference>
<dbReference type="EMBL" id="JAGGNH010000005">
    <property type="protein sequence ID" value="KAJ0972699.1"/>
    <property type="molecule type" value="Genomic_DNA"/>
</dbReference>
<organism evidence="4 5">
    <name type="scientific">Dioscorea zingiberensis</name>
    <dbReference type="NCBI Taxonomy" id="325984"/>
    <lineage>
        <taxon>Eukaryota</taxon>
        <taxon>Viridiplantae</taxon>
        <taxon>Streptophyta</taxon>
        <taxon>Embryophyta</taxon>
        <taxon>Tracheophyta</taxon>
        <taxon>Spermatophyta</taxon>
        <taxon>Magnoliopsida</taxon>
        <taxon>Liliopsida</taxon>
        <taxon>Dioscoreales</taxon>
        <taxon>Dioscoreaceae</taxon>
        <taxon>Dioscorea</taxon>
    </lineage>
</organism>
<dbReference type="PANTHER" id="PTHR47926">
    <property type="entry name" value="PENTATRICOPEPTIDE REPEAT-CONTAINING PROTEIN"/>
    <property type="match status" value="1"/>
</dbReference>
<dbReference type="InterPro" id="IPR002885">
    <property type="entry name" value="PPR_rpt"/>
</dbReference>
<evidence type="ECO:0000313" key="5">
    <source>
        <dbReference type="Proteomes" id="UP001085076"/>
    </source>
</evidence>
<dbReference type="InterPro" id="IPR032867">
    <property type="entry name" value="DYW_dom"/>
</dbReference>
<dbReference type="FunFam" id="1.25.40.10:FF:000277">
    <property type="entry name" value="Pentatricopeptide repeat-containing protein, mitochondrial"/>
    <property type="match status" value="1"/>
</dbReference>
<feature type="repeat" description="PPR" evidence="2">
    <location>
        <begin position="211"/>
        <end position="245"/>
    </location>
</feature>
<dbReference type="Pfam" id="PF13041">
    <property type="entry name" value="PPR_2"/>
    <property type="match status" value="2"/>
</dbReference>
<evidence type="ECO:0000256" key="2">
    <source>
        <dbReference type="PROSITE-ProRule" id="PRU00708"/>
    </source>
</evidence>
<feature type="repeat" description="PPR" evidence="2">
    <location>
        <begin position="456"/>
        <end position="490"/>
    </location>
</feature>
<gene>
    <name evidence="4" type="ORF">J5N97_020658</name>
</gene>
<accession>A0A9D5CGU7</accession>
<dbReference type="NCBIfam" id="TIGR00756">
    <property type="entry name" value="PPR"/>
    <property type="match status" value="4"/>
</dbReference>
<dbReference type="GO" id="GO:0016556">
    <property type="term" value="P:mRNA modification"/>
    <property type="evidence" value="ECO:0007669"/>
    <property type="project" value="UniProtKB-ARBA"/>
</dbReference>
<proteinExistence type="predicted"/>
<dbReference type="Gene3D" id="1.25.40.10">
    <property type="entry name" value="Tetratricopeptide repeat domain"/>
    <property type="match status" value="3"/>
</dbReference>
<comment type="caution">
    <text evidence="4">The sequence shown here is derived from an EMBL/GenBank/DDBJ whole genome shotgun (WGS) entry which is preliminary data.</text>
</comment>
<dbReference type="Proteomes" id="UP001085076">
    <property type="component" value="Miscellaneous, Linkage group lg05"/>
</dbReference>
<feature type="repeat" description="PPR" evidence="2">
    <location>
        <begin position="149"/>
        <end position="183"/>
    </location>
</feature>
<dbReference type="GO" id="GO:0003723">
    <property type="term" value="F:RNA binding"/>
    <property type="evidence" value="ECO:0007669"/>
    <property type="project" value="InterPro"/>
</dbReference>
<dbReference type="Pfam" id="PF14432">
    <property type="entry name" value="DYW_deaminase"/>
    <property type="match status" value="1"/>
</dbReference>
<dbReference type="GO" id="GO:0005737">
    <property type="term" value="C:cytoplasm"/>
    <property type="evidence" value="ECO:0007669"/>
    <property type="project" value="UniProtKB-ARBA"/>
</dbReference>
<dbReference type="AlphaFoldDB" id="A0A9D5CGU7"/>
<name>A0A9D5CGU7_9LILI</name>